<dbReference type="InterPro" id="IPR051222">
    <property type="entry name" value="PPR/CCM1_RNA-binding"/>
</dbReference>
<keyword evidence="1" id="KW-0677">Repeat</keyword>
<evidence type="ECO:0008006" key="6">
    <source>
        <dbReference type="Google" id="ProtNLM"/>
    </source>
</evidence>
<evidence type="ECO:0000256" key="3">
    <source>
        <dbReference type="SAM" id="MobiDB-lite"/>
    </source>
</evidence>
<dbReference type="PANTHER" id="PTHR47942">
    <property type="entry name" value="TETRATRICOPEPTIDE REPEAT (TPR)-LIKE SUPERFAMILY PROTEIN-RELATED"/>
    <property type="match status" value="1"/>
</dbReference>
<proteinExistence type="predicted"/>
<evidence type="ECO:0000313" key="5">
    <source>
        <dbReference type="Proteomes" id="UP001221413"/>
    </source>
</evidence>
<dbReference type="Proteomes" id="UP001221413">
    <property type="component" value="Unassembled WGS sequence"/>
</dbReference>
<accession>A0AAD6IPL8</accession>
<gene>
    <name evidence="4" type="ORF">Dda_9147</name>
</gene>
<feature type="repeat" description="PPR" evidence="2">
    <location>
        <begin position="447"/>
        <end position="481"/>
    </location>
</feature>
<dbReference type="PROSITE" id="PS51375">
    <property type="entry name" value="PPR"/>
    <property type="match status" value="3"/>
</dbReference>
<protein>
    <recommendedName>
        <fullName evidence="6">Pentatricopeptide repeat-containing protein</fullName>
    </recommendedName>
</protein>
<organism evidence="4 5">
    <name type="scientific">Drechslerella dactyloides</name>
    <name type="common">Nematode-trapping fungus</name>
    <name type="synonym">Arthrobotrys dactyloides</name>
    <dbReference type="NCBI Taxonomy" id="74499"/>
    <lineage>
        <taxon>Eukaryota</taxon>
        <taxon>Fungi</taxon>
        <taxon>Dikarya</taxon>
        <taxon>Ascomycota</taxon>
        <taxon>Pezizomycotina</taxon>
        <taxon>Orbiliomycetes</taxon>
        <taxon>Orbiliales</taxon>
        <taxon>Orbiliaceae</taxon>
        <taxon>Drechslerella</taxon>
    </lineage>
</organism>
<dbReference type="AlphaFoldDB" id="A0AAD6IPL8"/>
<dbReference type="EMBL" id="JAQGDS010000015">
    <property type="protein sequence ID" value="KAJ6256055.1"/>
    <property type="molecule type" value="Genomic_DNA"/>
</dbReference>
<reference evidence="4" key="1">
    <citation type="submission" date="2023-01" db="EMBL/GenBank/DDBJ databases">
        <title>The chitinases involved in constricting ring structure development in the nematode-trapping fungus Drechslerella dactyloides.</title>
        <authorList>
            <person name="Wang R."/>
            <person name="Zhang L."/>
            <person name="Tang P."/>
            <person name="Li S."/>
            <person name="Liang L."/>
        </authorList>
    </citation>
    <scope>NUCLEOTIDE SEQUENCE</scope>
    <source>
        <strain evidence="4">YMF1.00031</strain>
    </source>
</reference>
<dbReference type="InterPro" id="IPR002885">
    <property type="entry name" value="PPR_rpt"/>
</dbReference>
<dbReference type="InterPro" id="IPR011990">
    <property type="entry name" value="TPR-like_helical_dom_sf"/>
</dbReference>
<dbReference type="Gene3D" id="1.25.40.10">
    <property type="entry name" value="Tetratricopeptide repeat domain"/>
    <property type="match status" value="3"/>
</dbReference>
<feature type="repeat" description="PPR" evidence="2">
    <location>
        <begin position="342"/>
        <end position="376"/>
    </location>
</feature>
<comment type="caution">
    <text evidence="4">The sequence shown here is derived from an EMBL/GenBank/DDBJ whole genome shotgun (WGS) entry which is preliminary data.</text>
</comment>
<dbReference type="NCBIfam" id="TIGR00756">
    <property type="entry name" value="PPR"/>
    <property type="match status" value="1"/>
</dbReference>
<dbReference type="Pfam" id="PF01535">
    <property type="entry name" value="PPR"/>
    <property type="match status" value="2"/>
</dbReference>
<feature type="region of interest" description="Disordered" evidence="3">
    <location>
        <begin position="1"/>
        <end position="36"/>
    </location>
</feature>
<name>A0AAD6IPL8_DREDA</name>
<evidence type="ECO:0000313" key="4">
    <source>
        <dbReference type="EMBL" id="KAJ6256055.1"/>
    </source>
</evidence>
<evidence type="ECO:0000256" key="2">
    <source>
        <dbReference type="PROSITE-ProRule" id="PRU00708"/>
    </source>
</evidence>
<sequence length="702" mass="80261">MRFQCPDLRNDQARKASTNRVRKGFSTGTKRSPSTRETHFTMSLVAEVFNAFESFLLKHDGRQRTSIKVILQKHRLPRELVKALVKYHTQIEGLPSISEVLRTFSEYGINDDKLWAEGIFERIRSEFYEDAIELWKDWLECQKGNPLTIATPYSAKETSTDSFLENALASGTLDGTCQESASISYDSRCYPVVAAITAFLYQRKISMLSTELSHVLQFISPHGEDVSNLIPSAKGVETILQEHEIDTPVIEWTLNNIRSFRPYSDQPNAEYISIFDRLFLAASNKNLADVRAIYELSKEQIPEHHRGRTYYTAFINAFMQCGSIEDGDLLWADMLSVGVIPTPSIWRFWLDGCAKAKDIGLFEQSWRRMLKEGVKPDTICWTIRMQMHFILGDPESGKSALQGMVNSGIPLTTNTVNTAIKELHEAKLYQDASDLLRWAVSSGIQPDTVTYNLMLESRVKHSDFNSALMVLATMNESDIPTDIVTYGIILRGMCLNSYSRPDMGILQAVMEEMKAKGIYPNLQFYNTIIHGLLDQFHDIKGALNVLSLMPNDAWRGSSHTSTIFITYFGRTNNLAAVEEVWVNMRRHFIAPDEGVYSATVVAYAKANYVDKMMEYFEAMIRQRKRISVVTHIWVLKCLLAHQDYARMGEVLRQMQSRGWNIYQNREVLQIIKKMNDAMANQEMGTSGYRGFNEDDLARRRQR</sequence>
<feature type="repeat" description="PPR" evidence="2">
    <location>
        <begin position="307"/>
        <end position="341"/>
    </location>
</feature>
<dbReference type="Pfam" id="PF13041">
    <property type="entry name" value="PPR_2"/>
    <property type="match status" value="1"/>
</dbReference>
<evidence type="ECO:0000256" key="1">
    <source>
        <dbReference type="ARBA" id="ARBA00022737"/>
    </source>
</evidence>
<dbReference type="PANTHER" id="PTHR47942:SF63">
    <property type="entry name" value="PENTATRICOPEPTIDE REPEAT-CONTAINING PROTEIN"/>
    <property type="match status" value="1"/>
</dbReference>
<keyword evidence="5" id="KW-1185">Reference proteome</keyword>